<gene>
    <name evidence="1" type="ORF">GLOINDRAFT_89220</name>
</gene>
<evidence type="ECO:0000313" key="1">
    <source>
        <dbReference type="EMBL" id="ERZ96991.1"/>
    </source>
</evidence>
<proteinExistence type="predicted"/>
<accession>U9SPI5</accession>
<evidence type="ECO:0008006" key="2">
    <source>
        <dbReference type="Google" id="ProtNLM"/>
    </source>
</evidence>
<dbReference type="EMBL" id="KI299969">
    <property type="protein sequence ID" value="ERZ96991.1"/>
    <property type="molecule type" value="Genomic_DNA"/>
</dbReference>
<dbReference type="HOGENOM" id="CLU_1631107_0_0_1"/>
<organism evidence="1">
    <name type="scientific">Rhizophagus irregularis (strain DAOM 181602 / DAOM 197198 / MUCL 43194)</name>
    <name type="common">Arbuscular mycorrhizal fungus</name>
    <name type="synonym">Glomus intraradices</name>
    <dbReference type="NCBI Taxonomy" id="747089"/>
    <lineage>
        <taxon>Eukaryota</taxon>
        <taxon>Fungi</taxon>
        <taxon>Fungi incertae sedis</taxon>
        <taxon>Mucoromycota</taxon>
        <taxon>Glomeromycotina</taxon>
        <taxon>Glomeromycetes</taxon>
        <taxon>Glomerales</taxon>
        <taxon>Glomeraceae</taxon>
        <taxon>Rhizophagus</taxon>
    </lineage>
</organism>
<dbReference type="AlphaFoldDB" id="U9SPI5"/>
<feature type="non-terminal residue" evidence="1">
    <location>
        <position position="1"/>
    </location>
</feature>
<protein>
    <recommendedName>
        <fullName evidence="2">DUF659 domain-containing protein</fullName>
    </recommendedName>
</protein>
<sequence length="163" mass="19320">DHYENFPTLLVKKDQNNKALAKIFILRTIYNLPSRWVLIETLIIQKVFRITLKVNRIIKEENNLTIAFDGWTNSTGQSIYDYCLITEKRKEYLWCSKNYSDVFHHTGAFLGNEIIKIVLSEHGNDIKNRVKDILCNRNFYENCQIITSIFHPLKVTQMQFIVY</sequence>
<reference evidence="1" key="1">
    <citation type="submission" date="2013-07" db="EMBL/GenBank/DDBJ databases">
        <title>The genome of an arbuscular mycorrhizal fungus provides insights into the evolution of the oldest plant symbiosis.</title>
        <authorList>
            <consortium name="DOE Joint Genome Institute"/>
            <person name="Tisserant E."/>
            <person name="Malbreil M."/>
            <person name="Kuo A."/>
            <person name="Kohler A."/>
            <person name="Symeonidi A."/>
            <person name="Balestrini R."/>
            <person name="Charron P."/>
            <person name="Duensing N."/>
            <person name="Frei-dit-Frey N."/>
            <person name="Gianinazzi-Pearson V."/>
            <person name="Gilbert B."/>
            <person name="Handa Y."/>
            <person name="Hijri M."/>
            <person name="Kaul R."/>
            <person name="Kawaguchi M."/>
            <person name="Krajinski F."/>
            <person name="Lammers P."/>
            <person name="Lapierre D."/>
            <person name="Masclaux F.G."/>
            <person name="Murat C."/>
            <person name="Morin E."/>
            <person name="Ndikumana S."/>
            <person name="Pagni M."/>
            <person name="Petitpierre D."/>
            <person name="Requena N."/>
            <person name="Rosikiewicz P."/>
            <person name="Riley R."/>
            <person name="Saito K."/>
            <person name="San Clemente H."/>
            <person name="Shapiro H."/>
            <person name="van Tuinen D."/>
            <person name="Becard G."/>
            <person name="Bonfante P."/>
            <person name="Paszkowski U."/>
            <person name="Shachar-Hill Y."/>
            <person name="Young J.P."/>
            <person name="Sanders I.R."/>
            <person name="Henrissat B."/>
            <person name="Rensing S.A."/>
            <person name="Grigoriev I.V."/>
            <person name="Corradi N."/>
            <person name="Roux C."/>
            <person name="Martin F."/>
        </authorList>
    </citation>
    <scope>NUCLEOTIDE SEQUENCE</scope>
    <source>
        <strain evidence="1">DAOM 197198</strain>
    </source>
</reference>
<name>U9SPI5_RHIID</name>